<comment type="caution">
    <text evidence="2">The sequence shown here is derived from an EMBL/GenBank/DDBJ whole genome shotgun (WGS) entry which is preliminary data.</text>
</comment>
<evidence type="ECO:0000313" key="1">
    <source>
        <dbReference type="EMBL" id="MFC2995290.1"/>
    </source>
</evidence>
<evidence type="ECO:0000313" key="2">
    <source>
        <dbReference type="EMBL" id="RFC82054.1"/>
    </source>
</evidence>
<sequence>MLLVKFPALMKSNLIIISLLILQGCGQSSSDAEPKAPIQPAPKLTNDATVYANEAWKLINEVEPFVYRKQLNLIEEKVRKPVRKLSTDWRINVKMTDSVTEGKYALCRKSLTSLDSFARATLERDHNLIQKKTDYERDKAQCKDAIDNPSLGNTKANTNLF</sequence>
<dbReference type="EMBL" id="JBHRSF010000019">
    <property type="protein sequence ID" value="MFC2995290.1"/>
    <property type="molecule type" value="Genomic_DNA"/>
</dbReference>
<dbReference type="RefSeq" id="WP_107009790.1">
    <property type="nucleotide sequence ID" value="NZ_JBHRSF010000019.1"/>
</dbReference>
<proteinExistence type="predicted"/>
<reference evidence="2 3" key="2">
    <citation type="submission" date="2018-08" db="EMBL/GenBank/DDBJ databases">
        <title>The draft genome of Acinetobacter sichuanensis strain WCHAc060041.</title>
        <authorList>
            <person name="Qin J."/>
            <person name="Feng Y."/>
            <person name="Zong Z."/>
        </authorList>
    </citation>
    <scope>NUCLEOTIDE SEQUENCE [LARGE SCALE GENOMIC DNA]</scope>
    <source>
        <strain evidence="2 3">WCHAc060041</strain>
    </source>
</reference>
<accession>A0A371YL41</accession>
<reference evidence="4" key="3">
    <citation type="journal article" date="2019" name="Int. J. Syst. Evol. Microbiol.">
        <title>The Global Catalogue of Microorganisms (GCM) 10K type strain sequencing project: providing services to taxonomists for standard genome sequencing and annotation.</title>
        <authorList>
            <consortium name="The Broad Institute Genomics Platform"/>
            <consortium name="The Broad Institute Genome Sequencing Center for Infectious Disease"/>
            <person name="Wu L."/>
            <person name="Ma J."/>
        </authorList>
    </citation>
    <scope>NUCLEOTIDE SEQUENCE [LARGE SCALE GENOMIC DNA]</scope>
    <source>
        <strain evidence="4">KCTC 62575</strain>
    </source>
</reference>
<dbReference type="Proteomes" id="UP000240957">
    <property type="component" value="Unassembled WGS sequence"/>
</dbReference>
<dbReference type="Proteomes" id="UP001595455">
    <property type="component" value="Unassembled WGS sequence"/>
</dbReference>
<dbReference type="AlphaFoldDB" id="A0A371YL41"/>
<evidence type="ECO:0000313" key="3">
    <source>
        <dbReference type="Proteomes" id="UP000240957"/>
    </source>
</evidence>
<protein>
    <recommendedName>
        <fullName evidence="5">Lipoprotein</fullName>
    </recommendedName>
</protein>
<evidence type="ECO:0000313" key="4">
    <source>
        <dbReference type="Proteomes" id="UP001595455"/>
    </source>
</evidence>
<dbReference type="EMBL" id="PYIX02000045">
    <property type="protein sequence ID" value="RFC82054.1"/>
    <property type="molecule type" value="Genomic_DNA"/>
</dbReference>
<keyword evidence="4" id="KW-1185">Reference proteome</keyword>
<reference evidence="1" key="1">
    <citation type="journal article" date="2014" name="Int. J. Syst. Evol. Microbiol.">
        <title>Complete genome of a new Firmicutes species belonging to the dominant human colonic microbiota ('Ruminococcus bicirculans') reveals two chromosomes and a selective capacity to utilize plant glucans.</title>
        <authorList>
            <consortium name="NISC Comparative Sequencing Program"/>
            <person name="Wegmann U."/>
            <person name="Louis P."/>
            <person name="Goesmann A."/>
            <person name="Henrissat B."/>
            <person name="Duncan S.H."/>
            <person name="Flint H.J."/>
        </authorList>
    </citation>
    <scope>NUCLEOTIDE SEQUENCE</scope>
    <source>
        <strain evidence="1">KCTC 62575</strain>
    </source>
</reference>
<gene>
    <name evidence="1" type="ORF">ACFODO_08425</name>
    <name evidence="2" type="ORF">C9E89_018525</name>
</gene>
<reference evidence="1" key="4">
    <citation type="submission" date="2024-09" db="EMBL/GenBank/DDBJ databases">
        <authorList>
            <person name="Sun Q."/>
            <person name="Mori K."/>
        </authorList>
    </citation>
    <scope>NUCLEOTIDE SEQUENCE</scope>
    <source>
        <strain evidence="1">KCTC 62575</strain>
    </source>
</reference>
<name>A0A371YL41_9GAMM</name>
<dbReference type="OrthoDB" id="6711818at2"/>
<organism evidence="2 3">
    <name type="scientific">Acinetobacter sichuanensis</name>
    <dbReference type="NCBI Taxonomy" id="2136183"/>
    <lineage>
        <taxon>Bacteria</taxon>
        <taxon>Pseudomonadati</taxon>
        <taxon>Pseudomonadota</taxon>
        <taxon>Gammaproteobacteria</taxon>
        <taxon>Moraxellales</taxon>
        <taxon>Moraxellaceae</taxon>
        <taxon>Acinetobacter</taxon>
    </lineage>
</organism>
<dbReference type="PROSITE" id="PS51257">
    <property type="entry name" value="PROKAR_LIPOPROTEIN"/>
    <property type="match status" value="1"/>
</dbReference>
<evidence type="ECO:0008006" key="5">
    <source>
        <dbReference type="Google" id="ProtNLM"/>
    </source>
</evidence>